<evidence type="ECO:0000256" key="1">
    <source>
        <dbReference type="SAM" id="Phobius"/>
    </source>
</evidence>
<dbReference type="EMBL" id="BART01003484">
    <property type="protein sequence ID" value="GAG57290.1"/>
    <property type="molecule type" value="Genomic_DNA"/>
</dbReference>
<dbReference type="InterPro" id="IPR036265">
    <property type="entry name" value="HIT-like_sf"/>
</dbReference>
<reference evidence="3" key="1">
    <citation type="journal article" date="2014" name="Front. Microbiol.">
        <title>High frequency of phylogenetically diverse reductive dehalogenase-homologous genes in deep subseafloor sedimentary metagenomes.</title>
        <authorList>
            <person name="Kawai M."/>
            <person name="Futagami T."/>
            <person name="Toyoda A."/>
            <person name="Takaki Y."/>
            <person name="Nishi S."/>
            <person name="Hori S."/>
            <person name="Arai W."/>
            <person name="Tsubouchi T."/>
            <person name="Morono Y."/>
            <person name="Uchiyama I."/>
            <person name="Ito T."/>
            <person name="Fujiyama A."/>
            <person name="Inagaki F."/>
            <person name="Takami H."/>
        </authorList>
    </citation>
    <scope>NUCLEOTIDE SEQUENCE</scope>
    <source>
        <strain evidence="3">Expedition CK06-06</strain>
    </source>
</reference>
<gene>
    <name evidence="3" type="ORF">S01H4_09568</name>
</gene>
<proteinExistence type="predicted"/>
<protein>
    <recommendedName>
        <fullName evidence="2">HIT domain-containing protein</fullName>
    </recommendedName>
</protein>
<dbReference type="InterPro" id="IPR001310">
    <property type="entry name" value="Histidine_triad_HIT"/>
</dbReference>
<dbReference type="InterPro" id="IPR011146">
    <property type="entry name" value="HIT-like"/>
</dbReference>
<feature type="domain" description="HIT" evidence="2">
    <location>
        <begin position="67"/>
        <end position="176"/>
    </location>
</feature>
<organism evidence="3">
    <name type="scientific">marine sediment metagenome</name>
    <dbReference type="NCBI Taxonomy" id="412755"/>
    <lineage>
        <taxon>unclassified sequences</taxon>
        <taxon>metagenomes</taxon>
        <taxon>ecological metagenomes</taxon>
    </lineage>
</organism>
<name>X0YMF9_9ZZZZ</name>
<feature type="transmembrane region" description="Helical" evidence="1">
    <location>
        <begin position="40"/>
        <end position="58"/>
    </location>
</feature>
<dbReference type="Pfam" id="PF01230">
    <property type="entry name" value="HIT"/>
    <property type="match status" value="1"/>
</dbReference>
<dbReference type="PANTHER" id="PTHR23089">
    <property type="entry name" value="HISTIDINE TRIAD HIT PROTEIN"/>
    <property type="match status" value="1"/>
</dbReference>
<keyword evidence="1" id="KW-0472">Membrane</keyword>
<dbReference type="PRINTS" id="PR00332">
    <property type="entry name" value="HISTRIAD"/>
</dbReference>
<keyword evidence="1" id="KW-0812">Transmembrane</keyword>
<sequence>MIARNKNNKELLKTEKGKLEKTKDFINKYFSFRSKIAQRMYIFILTLGLVVAILSYSYSPDIGVELGKPSPRTIKANKGIVFESDNVLIFKDISPKAPVHLLAVPKKHISSILEIDKLDSRLLKELMEAISRVAMEMRLDKEGFRVVVNTGSGAGESVNHLHFHILGKRKFSWPPG</sequence>
<accession>X0YMF9</accession>
<dbReference type="PROSITE" id="PS51084">
    <property type="entry name" value="HIT_2"/>
    <property type="match status" value="1"/>
</dbReference>
<dbReference type="SUPFAM" id="SSF54197">
    <property type="entry name" value="HIT-like"/>
    <property type="match status" value="1"/>
</dbReference>
<comment type="caution">
    <text evidence="3">The sequence shown here is derived from an EMBL/GenBank/DDBJ whole genome shotgun (WGS) entry which is preliminary data.</text>
</comment>
<dbReference type="Gene3D" id="3.30.428.10">
    <property type="entry name" value="HIT-like"/>
    <property type="match status" value="1"/>
</dbReference>
<dbReference type="GO" id="GO:0003824">
    <property type="term" value="F:catalytic activity"/>
    <property type="evidence" value="ECO:0007669"/>
    <property type="project" value="InterPro"/>
</dbReference>
<evidence type="ECO:0000259" key="2">
    <source>
        <dbReference type="PROSITE" id="PS51084"/>
    </source>
</evidence>
<keyword evidence="1" id="KW-1133">Transmembrane helix</keyword>
<dbReference type="AlphaFoldDB" id="X0YMF9"/>
<evidence type="ECO:0000313" key="3">
    <source>
        <dbReference type="EMBL" id="GAG57290.1"/>
    </source>
</evidence>